<reference evidence="1" key="1">
    <citation type="submission" date="2021-01" db="EMBL/GenBank/DDBJ databases">
        <title>Marivirga sp. nov., isolated from intertidal surface sediments.</title>
        <authorList>
            <person name="Zhang M."/>
        </authorList>
    </citation>
    <scope>NUCLEOTIDE SEQUENCE</scope>
    <source>
        <strain evidence="1">SM1354</strain>
    </source>
</reference>
<sequence length="174" mass="19980">MKSILLITFIFISNLSIGQTIEADFEAREKLPDWIGAEVVDSAKGQSYRIDEKINPFYLEADFNNEGMIDIAIFVRNNQTGKSGIIIKHREDKSTHILAAGQTFNKMTDLDWMDFWKLYREPYADKTTFTDDLDIEGSERIEINYIAIQVGQSEGSSNLIIWDGKQYSWIHTGE</sequence>
<keyword evidence="2" id="KW-1185">Reference proteome</keyword>
<dbReference type="EMBL" id="JAERQG010000001">
    <property type="protein sequence ID" value="MBL0764958.1"/>
    <property type="molecule type" value="Genomic_DNA"/>
</dbReference>
<organism evidence="1 2">
    <name type="scientific">Marivirga atlantica</name>
    <dbReference type="NCBI Taxonomy" id="1548457"/>
    <lineage>
        <taxon>Bacteria</taxon>
        <taxon>Pseudomonadati</taxon>
        <taxon>Bacteroidota</taxon>
        <taxon>Cytophagia</taxon>
        <taxon>Cytophagales</taxon>
        <taxon>Marivirgaceae</taxon>
        <taxon>Marivirga</taxon>
    </lineage>
</organism>
<comment type="caution">
    <text evidence="1">The sequence shown here is derived from an EMBL/GenBank/DDBJ whole genome shotgun (WGS) entry which is preliminary data.</text>
</comment>
<evidence type="ECO:0000313" key="1">
    <source>
        <dbReference type="EMBL" id="MBL0764958.1"/>
    </source>
</evidence>
<dbReference type="RefSeq" id="WP_201919016.1">
    <property type="nucleotide sequence ID" value="NZ_JAERQG010000001.1"/>
</dbReference>
<dbReference type="Proteomes" id="UP000642920">
    <property type="component" value="Unassembled WGS sequence"/>
</dbReference>
<dbReference type="AlphaFoldDB" id="A0A937DGN0"/>
<evidence type="ECO:0000313" key="2">
    <source>
        <dbReference type="Proteomes" id="UP000642920"/>
    </source>
</evidence>
<protein>
    <submittedName>
        <fullName evidence="1">Uncharacterized protein</fullName>
    </submittedName>
</protein>
<proteinExistence type="predicted"/>
<name>A0A937DGN0_9BACT</name>
<gene>
    <name evidence="1" type="ORF">JKP34_06825</name>
</gene>
<accession>A0A937DGN0</accession>